<evidence type="ECO:0000256" key="4">
    <source>
        <dbReference type="ARBA" id="ARBA00022741"/>
    </source>
</evidence>
<dbReference type="InterPro" id="IPR027417">
    <property type="entry name" value="P-loop_NTPase"/>
</dbReference>
<dbReference type="Gene3D" id="3.40.50.300">
    <property type="entry name" value="P-loop containing nucleotide triphosphate hydrolases"/>
    <property type="match status" value="1"/>
</dbReference>
<keyword evidence="2" id="KW-0639">Primosome</keyword>
<reference evidence="14" key="1">
    <citation type="journal article" date="2019" name="Int. J. Syst. Evol. Microbiol.">
        <title>The Global Catalogue of Microorganisms (GCM) 10K type strain sequencing project: providing services to taxonomists for standard genome sequencing and annotation.</title>
        <authorList>
            <consortium name="The Broad Institute Genomics Platform"/>
            <consortium name="The Broad Institute Genome Sequencing Center for Infectious Disease"/>
            <person name="Wu L."/>
            <person name="Ma J."/>
        </authorList>
    </citation>
    <scope>NUCLEOTIDE SEQUENCE [LARGE SCALE GENOMIC DNA]</scope>
    <source>
        <strain evidence="14">KCTC 42281</strain>
    </source>
</reference>
<dbReference type="InterPro" id="IPR036185">
    <property type="entry name" value="DNA_heli_DnaB-like_N_sf"/>
</dbReference>
<dbReference type="Pfam" id="PF03796">
    <property type="entry name" value="DnaB_C"/>
    <property type="match status" value="1"/>
</dbReference>
<comment type="caution">
    <text evidence="13">The sequence shown here is derived from an EMBL/GenBank/DDBJ whole genome shotgun (WGS) entry which is preliminary data.</text>
</comment>
<keyword evidence="5" id="KW-0378">Hydrolase</keyword>
<sequence>MGRMARKLQGDWPVSAIPATKIAMNEVDTEMSLLGSLIATEGALEYSAGLIKPEWFSEPILRYIYEQCTKLAEAGHRLSPPTVIAAMPEDIAGVPRSQFYAHLTRESLPVSMIGGMLQTVKDRWARRVLAEMGQSAIEQSQMHGADPYEVASRSMSMIDTVMEVQAEKSGSSLSEAGKQFFEDIANPDNLKGDTTGVRILDSKLNGFRRGQLYVVAGRPGMGKSAFMCSTARRTALSGVGVLIFSLEMTRQEIFARMAADQIDWTKAPGFGDLLRGDLKGMDDHVGNAYEALRKAPMHIDDSARLTFAEIAAKARRLKAEMEMHGVRLGTIWIDHMGLVTPSDRYAGNKVAEAGEVSGRARALAKELDCCVILLCQLSREVEKRDDKRPVMSDLRWSGEIEQDAHVIGFLFREEYYLNQQEDVDEIMLRDARWKMDFLIRKNRNGATDDVRLWCSIAHSSIRDNV</sequence>
<organism evidence="13 14">
    <name type="scientific">Devosia honganensis</name>
    <dbReference type="NCBI Taxonomy" id="1610527"/>
    <lineage>
        <taxon>Bacteria</taxon>
        <taxon>Pseudomonadati</taxon>
        <taxon>Pseudomonadota</taxon>
        <taxon>Alphaproteobacteria</taxon>
        <taxon>Hyphomicrobiales</taxon>
        <taxon>Devosiaceae</taxon>
        <taxon>Devosia</taxon>
    </lineage>
</organism>
<evidence type="ECO:0000259" key="12">
    <source>
        <dbReference type="PROSITE" id="PS51199"/>
    </source>
</evidence>
<dbReference type="GO" id="GO:0004386">
    <property type="term" value="F:helicase activity"/>
    <property type="evidence" value="ECO:0007669"/>
    <property type="project" value="UniProtKB-KW"/>
</dbReference>
<evidence type="ECO:0000313" key="13">
    <source>
        <dbReference type="EMBL" id="MFC3706058.1"/>
    </source>
</evidence>
<keyword evidence="14" id="KW-1185">Reference proteome</keyword>
<dbReference type="EC" id="5.6.2.3" evidence="10"/>
<dbReference type="PANTHER" id="PTHR30153">
    <property type="entry name" value="REPLICATIVE DNA HELICASE DNAB"/>
    <property type="match status" value="1"/>
</dbReference>
<feature type="domain" description="SF4 helicase" evidence="12">
    <location>
        <begin position="186"/>
        <end position="465"/>
    </location>
</feature>
<protein>
    <recommendedName>
        <fullName evidence="10">DNA 5'-3' helicase</fullName>
        <ecNumber evidence="10">5.6.2.3</ecNumber>
    </recommendedName>
</protein>
<keyword evidence="8" id="KW-0238">DNA-binding</keyword>
<keyword evidence="9" id="KW-0413">Isomerase</keyword>
<evidence type="ECO:0000256" key="9">
    <source>
        <dbReference type="ARBA" id="ARBA00023235"/>
    </source>
</evidence>
<dbReference type="InterPro" id="IPR007693">
    <property type="entry name" value="DNA_helicase_DnaB-like_N"/>
</dbReference>
<dbReference type="PANTHER" id="PTHR30153:SF2">
    <property type="entry name" value="REPLICATIVE DNA HELICASE"/>
    <property type="match status" value="1"/>
</dbReference>
<dbReference type="InterPro" id="IPR016136">
    <property type="entry name" value="DNA_helicase_N/primase_C"/>
</dbReference>
<evidence type="ECO:0000256" key="8">
    <source>
        <dbReference type="ARBA" id="ARBA00023125"/>
    </source>
</evidence>
<evidence type="ECO:0000256" key="5">
    <source>
        <dbReference type="ARBA" id="ARBA00022801"/>
    </source>
</evidence>
<dbReference type="SUPFAM" id="SSF48024">
    <property type="entry name" value="N-terminal domain of DnaB helicase"/>
    <property type="match status" value="1"/>
</dbReference>
<keyword evidence="4" id="KW-0547">Nucleotide-binding</keyword>
<dbReference type="InterPro" id="IPR007694">
    <property type="entry name" value="DNA_helicase_DnaB-like_C"/>
</dbReference>
<keyword evidence="7" id="KW-0067">ATP-binding</keyword>
<proteinExistence type="inferred from homology"/>
<dbReference type="SUPFAM" id="SSF52540">
    <property type="entry name" value="P-loop containing nucleoside triphosphate hydrolases"/>
    <property type="match status" value="1"/>
</dbReference>
<dbReference type="Pfam" id="PF00772">
    <property type="entry name" value="DnaB"/>
    <property type="match status" value="1"/>
</dbReference>
<evidence type="ECO:0000313" key="14">
    <source>
        <dbReference type="Proteomes" id="UP001595613"/>
    </source>
</evidence>
<dbReference type="Gene3D" id="1.10.860.10">
    <property type="entry name" value="DNAb Helicase, Chain A"/>
    <property type="match status" value="1"/>
</dbReference>
<keyword evidence="3" id="KW-0235">DNA replication</keyword>
<name>A0ABV7X3U1_9HYPH</name>
<evidence type="ECO:0000256" key="2">
    <source>
        <dbReference type="ARBA" id="ARBA00022515"/>
    </source>
</evidence>
<evidence type="ECO:0000256" key="6">
    <source>
        <dbReference type="ARBA" id="ARBA00022806"/>
    </source>
</evidence>
<comment type="similarity">
    <text evidence="1">Belongs to the helicase family. DnaB subfamily.</text>
</comment>
<evidence type="ECO:0000256" key="7">
    <source>
        <dbReference type="ARBA" id="ARBA00022840"/>
    </source>
</evidence>
<evidence type="ECO:0000256" key="11">
    <source>
        <dbReference type="ARBA" id="ARBA00048954"/>
    </source>
</evidence>
<dbReference type="PROSITE" id="PS51199">
    <property type="entry name" value="SF4_HELICASE"/>
    <property type="match status" value="1"/>
</dbReference>
<comment type="catalytic activity">
    <reaction evidence="11">
        <text>ATP + H2O = ADP + phosphate + H(+)</text>
        <dbReference type="Rhea" id="RHEA:13065"/>
        <dbReference type="ChEBI" id="CHEBI:15377"/>
        <dbReference type="ChEBI" id="CHEBI:15378"/>
        <dbReference type="ChEBI" id="CHEBI:30616"/>
        <dbReference type="ChEBI" id="CHEBI:43474"/>
        <dbReference type="ChEBI" id="CHEBI:456216"/>
        <dbReference type="EC" id="5.6.2.3"/>
    </reaction>
</comment>
<keyword evidence="6 13" id="KW-0347">Helicase</keyword>
<accession>A0ABV7X3U1</accession>
<dbReference type="RefSeq" id="WP_380098097.1">
    <property type="nucleotide sequence ID" value="NZ_JBHRYD010000014.1"/>
</dbReference>
<dbReference type="Proteomes" id="UP001595613">
    <property type="component" value="Unassembled WGS sequence"/>
</dbReference>
<gene>
    <name evidence="13" type="ORF">ACFOOL_14995</name>
</gene>
<evidence type="ECO:0000256" key="1">
    <source>
        <dbReference type="ARBA" id="ARBA00008428"/>
    </source>
</evidence>
<evidence type="ECO:0000256" key="10">
    <source>
        <dbReference type="ARBA" id="ARBA00044969"/>
    </source>
</evidence>
<evidence type="ECO:0000256" key="3">
    <source>
        <dbReference type="ARBA" id="ARBA00022705"/>
    </source>
</evidence>
<dbReference type="EMBL" id="JBHRYD010000014">
    <property type="protein sequence ID" value="MFC3706058.1"/>
    <property type="molecule type" value="Genomic_DNA"/>
</dbReference>